<organism evidence="4">
    <name type="scientific">Gongylonema pulchrum</name>
    <dbReference type="NCBI Taxonomy" id="637853"/>
    <lineage>
        <taxon>Eukaryota</taxon>
        <taxon>Metazoa</taxon>
        <taxon>Ecdysozoa</taxon>
        <taxon>Nematoda</taxon>
        <taxon>Chromadorea</taxon>
        <taxon>Rhabditida</taxon>
        <taxon>Spirurina</taxon>
        <taxon>Spiruromorpha</taxon>
        <taxon>Spiruroidea</taxon>
        <taxon>Gongylonematidae</taxon>
        <taxon>Gongylonema</taxon>
    </lineage>
</organism>
<accession>A0A183DAM7</accession>
<reference evidence="4" key="1">
    <citation type="submission" date="2016-06" db="UniProtKB">
        <authorList>
            <consortium name="WormBaseParasite"/>
        </authorList>
    </citation>
    <scope>IDENTIFICATION</scope>
</reference>
<evidence type="ECO:0000313" key="3">
    <source>
        <dbReference type="Proteomes" id="UP000271098"/>
    </source>
</evidence>
<dbReference type="EMBL" id="UYRT01012636">
    <property type="protein sequence ID" value="VDK52095.1"/>
    <property type="molecule type" value="Genomic_DNA"/>
</dbReference>
<dbReference type="WBParaSite" id="GPUH_0000577601-mRNA-1">
    <property type="protein sequence ID" value="GPUH_0000577601-mRNA-1"/>
    <property type="gene ID" value="GPUH_0000577601"/>
</dbReference>
<feature type="compositionally biased region" description="Polar residues" evidence="1">
    <location>
        <begin position="49"/>
        <end position="58"/>
    </location>
</feature>
<dbReference type="Proteomes" id="UP000271098">
    <property type="component" value="Unassembled WGS sequence"/>
</dbReference>
<gene>
    <name evidence="2" type="ORF">GPUH_LOCUS5768</name>
</gene>
<keyword evidence="3" id="KW-1185">Reference proteome</keyword>
<name>A0A183DAM7_9BILA</name>
<feature type="compositionally biased region" description="Basic and acidic residues" evidence="1">
    <location>
        <begin position="32"/>
        <end position="41"/>
    </location>
</feature>
<protein>
    <submittedName>
        <fullName evidence="2 4">Uncharacterized protein</fullName>
    </submittedName>
</protein>
<evidence type="ECO:0000313" key="2">
    <source>
        <dbReference type="EMBL" id="VDK52095.1"/>
    </source>
</evidence>
<dbReference type="AlphaFoldDB" id="A0A183DAM7"/>
<evidence type="ECO:0000256" key="1">
    <source>
        <dbReference type="SAM" id="MobiDB-lite"/>
    </source>
</evidence>
<evidence type="ECO:0000313" key="4">
    <source>
        <dbReference type="WBParaSite" id="GPUH_0000577601-mRNA-1"/>
    </source>
</evidence>
<feature type="region of interest" description="Disordered" evidence="1">
    <location>
        <begin position="1"/>
        <end position="58"/>
    </location>
</feature>
<reference evidence="2 3" key="2">
    <citation type="submission" date="2018-11" db="EMBL/GenBank/DDBJ databases">
        <authorList>
            <consortium name="Pathogen Informatics"/>
        </authorList>
    </citation>
    <scope>NUCLEOTIDE SEQUENCE [LARGE SCALE GENOMIC DNA]</scope>
</reference>
<feature type="compositionally biased region" description="Polar residues" evidence="1">
    <location>
        <begin position="1"/>
        <end position="11"/>
    </location>
</feature>
<sequence length="58" mass="6375">MSMTSYSTCPEPSTLGHAVMRRYPVYSTQPTDEMKLNRQDAQDEGGNISGNSGFDSVE</sequence>
<proteinExistence type="predicted"/>